<dbReference type="GO" id="GO:0000155">
    <property type="term" value="F:phosphorelay sensor kinase activity"/>
    <property type="evidence" value="ECO:0007669"/>
    <property type="project" value="InterPro"/>
</dbReference>
<feature type="compositionally biased region" description="Polar residues" evidence="12">
    <location>
        <begin position="80"/>
        <end position="92"/>
    </location>
</feature>
<dbReference type="InterPro" id="IPR004358">
    <property type="entry name" value="Sig_transdc_His_kin-like_C"/>
</dbReference>
<dbReference type="CDD" id="cd06225">
    <property type="entry name" value="HAMP"/>
    <property type="match status" value="1"/>
</dbReference>
<evidence type="ECO:0000256" key="7">
    <source>
        <dbReference type="ARBA" id="ARBA00022692"/>
    </source>
</evidence>
<evidence type="ECO:0000313" key="16">
    <source>
        <dbReference type="EMBL" id="MBG6085896.1"/>
    </source>
</evidence>
<accession>A0A931GK06</accession>
<evidence type="ECO:0000256" key="9">
    <source>
        <dbReference type="ARBA" id="ARBA00022989"/>
    </source>
</evidence>
<dbReference type="PROSITE" id="PS50885">
    <property type="entry name" value="HAMP"/>
    <property type="match status" value="1"/>
</dbReference>
<evidence type="ECO:0000256" key="12">
    <source>
        <dbReference type="SAM" id="MobiDB-lite"/>
    </source>
</evidence>
<dbReference type="Gene3D" id="6.10.340.10">
    <property type="match status" value="1"/>
</dbReference>
<dbReference type="InterPro" id="IPR036890">
    <property type="entry name" value="HATPase_C_sf"/>
</dbReference>
<dbReference type="PANTHER" id="PTHR45436:SF15">
    <property type="entry name" value="SENSOR HISTIDINE KINASE CUSS"/>
    <property type="match status" value="1"/>
</dbReference>
<dbReference type="Gene3D" id="1.10.287.130">
    <property type="match status" value="1"/>
</dbReference>
<dbReference type="InterPro" id="IPR003594">
    <property type="entry name" value="HATPase_dom"/>
</dbReference>
<feature type="transmembrane region" description="Helical" evidence="13">
    <location>
        <begin position="21"/>
        <end position="48"/>
    </location>
</feature>
<keyword evidence="11 13" id="KW-0472">Membrane</keyword>
<dbReference type="SMART" id="SM00388">
    <property type="entry name" value="HisKA"/>
    <property type="match status" value="1"/>
</dbReference>
<dbReference type="Pfam" id="PF02518">
    <property type="entry name" value="HATPase_c"/>
    <property type="match status" value="1"/>
</dbReference>
<evidence type="ECO:0000256" key="13">
    <source>
        <dbReference type="SAM" id="Phobius"/>
    </source>
</evidence>
<keyword evidence="17" id="KW-1185">Reference proteome</keyword>
<dbReference type="SMART" id="SM00304">
    <property type="entry name" value="HAMP"/>
    <property type="match status" value="1"/>
</dbReference>
<dbReference type="InterPro" id="IPR005467">
    <property type="entry name" value="His_kinase_dom"/>
</dbReference>
<dbReference type="CDD" id="cd00082">
    <property type="entry name" value="HisKA"/>
    <property type="match status" value="1"/>
</dbReference>
<keyword evidence="7 13" id="KW-0812">Transmembrane</keyword>
<evidence type="ECO:0000256" key="6">
    <source>
        <dbReference type="ARBA" id="ARBA00022679"/>
    </source>
</evidence>
<feature type="domain" description="Histidine kinase" evidence="14">
    <location>
        <begin position="208"/>
        <end position="422"/>
    </location>
</feature>
<dbReference type="Pfam" id="PF00672">
    <property type="entry name" value="HAMP"/>
    <property type="match status" value="1"/>
</dbReference>
<dbReference type="InterPro" id="IPR050428">
    <property type="entry name" value="TCS_sensor_his_kinase"/>
</dbReference>
<comment type="caution">
    <text evidence="16">The sequence shown here is derived from an EMBL/GenBank/DDBJ whole genome shotgun (WGS) entry which is preliminary data.</text>
</comment>
<evidence type="ECO:0000313" key="17">
    <source>
        <dbReference type="Proteomes" id="UP000614047"/>
    </source>
</evidence>
<dbReference type="PROSITE" id="PS50109">
    <property type="entry name" value="HIS_KIN"/>
    <property type="match status" value="1"/>
</dbReference>
<dbReference type="GO" id="GO:0005886">
    <property type="term" value="C:plasma membrane"/>
    <property type="evidence" value="ECO:0007669"/>
    <property type="project" value="UniProtKB-SubCell"/>
</dbReference>
<evidence type="ECO:0000256" key="3">
    <source>
        <dbReference type="ARBA" id="ARBA00004236"/>
    </source>
</evidence>
<dbReference type="SUPFAM" id="SSF47384">
    <property type="entry name" value="Homodimeric domain of signal transducing histidine kinase"/>
    <property type="match status" value="1"/>
</dbReference>
<dbReference type="InterPro" id="IPR003661">
    <property type="entry name" value="HisK_dim/P_dom"/>
</dbReference>
<evidence type="ECO:0000256" key="5">
    <source>
        <dbReference type="ARBA" id="ARBA00022553"/>
    </source>
</evidence>
<evidence type="ECO:0000256" key="11">
    <source>
        <dbReference type="ARBA" id="ARBA00023136"/>
    </source>
</evidence>
<feature type="compositionally biased region" description="Basic and acidic residues" evidence="12">
    <location>
        <begin position="445"/>
        <end position="455"/>
    </location>
</feature>
<feature type="transmembrane region" description="Helical" evidence="13">
    <location>
        <begin position="128"/>
        <end position="146"/>
    </location>
</feature>
<dbReference type="SUPFAM" id="SSF55874">
    <property type="entry name" value="ATPase domain of HSP90 chaperone/DNA topoisomerase II/histidine kinase"/>
    <property type="match status" value="1"/>
</dbReference>
<evidence type="ECO:0000256" key="4">
    <source>
        <dbReference type="ARBA" id="ARBA00012438"/>
    </source>
</evidence>
<keyword evidence="9 13" id="KW-1133">Transmembrane helix</keyword>
<evidence type="ECO:0000256" key="10">
    <source>
        <dbReference type="ARBA" id="ARBA00023012"/>
    </source>
</evidence>
<dbReference type="RefSeq" id="WP_197008965.1">
    <property type="nucleotide sequence ID" value="NZ_BAABES010000014.1"/>
</dbReference>
<dbReference type="SMART" id="SM00387">
    <property type="entry name" value="HATPase_c"/>
    <property type="match status" value="1"/>
</dbReference>
<evidence type="ECO:0000259" key="14">
    <source>
        <dbReference type="PROSITE" id="PS50109"/>
    </source>
</evidence>
<protein>
    <recommendedName>
        <fullName evidence="4">histidine kinase</fullName>
        <ecNumber evidence="4">2.7.13.3</ecNumber>
    </recommendedName>
</protein>
<dbReference type="InterPro" id="IPR036097">
    <property type="entry name" value="HisK_dim/P_sf"/>
</dbReference>
<feature type="region of interest" description="Disordered" evidence="12">
    <location>
        <begin position="67"/>
        <end position="94"/>
    </location>
</feature>
<dbReference type="InterPro" id="IPR003660">
    <property type="entry name" value="HAMP_dom"/>
</dbReference>
<dbReference type="Gene3D" id="3.30.565.10">
    <property type="entry name" value="Histidine kinase-like ATPase, C-terminal domain"/>
    <property type="match status" value="1"/>
</dbReference>
<feature type="region of interest" description="Disordered" evidence="12">
    <location>
        <begin position="426"/>
        <end position="455"/>
    </location>
</feature>
<proteinExistence type="predicted"/>
<name>A0A931GK06_9ACTN</name>
<dbReference type="PRINTS" id="PR00344">
    <property type="entry name" value="BCTRLSENSOR"/>
</dbReference>
<dbReference type="Pfam" id="PF00512">
    <property type="entry name" value="HisKA"/>
    <property type="match status" value="1"/>
</dbReference>
<comment type="catalytic activity">
    <reaction evidence="1">
        <text>ATP + protein L-histidine = ADP + protein N-phospho-L-histidine.</text>
        <dbReference type="EC" id="2.7.13.3"/>
    </reaction>
</comment>
<keyword evidence="8 16" id="KW-0418">Kinase</keyword>
<dbReference type="AlphaFoldDB" id="A0A931GK06"/>
<evidence type="ECO:0000256" key="8">
    <source>
        <dbReference type="ARBA" id="ARBA00022777"/>
    </source>
</evidence>
<dbReference type="SUPFAM" id="SSF158472">
    <property type="entry name" value="HAMP domain-like"/>
    <property type="match status" value="1"/>
</dbReference>
<comment type="subcellular location">
    <subcellularLocation>
        <location evidence="3">Cell membrane</location>
    </subcellularLocation>
    <subcellularLocation>
        <location evidence="2">Membrane</location>
        <topology evidence="2">Multi-pass membrane protein</topology>
    </subcellularLocation>
</comment>
<sequence>MRPFRRLSDRVTRLRPPRRTVRLRLTLLYAGLFLICGAGLLGITYVLVSRATDGAFTYQGKDGNIGTVVGSPRENGPAPSGQSSQGEGNTTGVRDVDGAQAEAEARQAELLARQQRAEQLRQLLTQSGIALGIMTVISIGLGWIVAGRILHRLRTITAAARDISATNLHERLALDGPHDELKELGDTFDQLLARLEGSFQAQRQFIANASHELRTPLARQRTVAQVALADPDATVETLRAAHERVLAAGAQQERLIAALLTLARGQAGLNWREPLDLARLAEEVLTARREEAAHRNVGFHPALSPARTTGDPRLAERLIVNLVENAMRYNVTGGRIEVTTATLRGSAVLSVVNTGPVVPADAVERLFQPFDRLGAERTSRGEGLGLGLSIVRAIADAHDAVVETRPRPEGGLEVTVTFQALDVPAEGGQRVPPTRSIPANGNGRIRAETTARPHP</sequence>
<organism evidence="16 17">
    <name type="scientific">Actinomadura viridis</name>
    <dbReference type="NCBI Taxonomy" id="58110"/>
    <lineage>
        <taxon>Bacteria</taxon>
        <taxon>Bacillati</taxon>
        <taxon>Actinomycetota</taxon>
        <taxon>Actinomycetes</taxon>
        <taxon>Streptosporangiales</taxon>
        <taxon>Thermomonosporaceae</taxon>
        <taxon>Actinomadura</taxon>
    </lineage>
</organism>
<gene>
    <name evidence="16" type="ORF">IW256_000009</name>
</gene>
<keyword evidence="5" id="KW-0597">Phosphoprotein</keyword>
<dbReference type="EMBL" id="JADOUA010000001">
    <property type="protein sequence ID" value="MBG6085896.1"/>
    <property type="molecule type" value="Genomic_DNA"/>
</dbReference>
<dbReference type="PANTHER" id="PTHR45436">
    <property type="entry name" value="SENSOR HISTIDINE KINASE YKOH"/>
    <property type="match status" value="1"/>
</dbReference>
<evidence type="ECO:0000256" key="2">
    <source>
        <dbReference type="ARBA" id="ARBA00004141"/>
    </source>
</evidence>
<dbReference type="EC" id="2.7.13.3" evidence="4"/>
<evidence type="ECO:0000259" key="15">
    <source>
        <dbReference type="PROSITE" id="PS50885"/>
    </source>
</evidence>
<keyword evidence="6" id="KW-0808">Transferase</keyword>
<evidence type="ECO:0000256" key="1">
    <source>
        <dbReference type="ARBA" id="ARBA00000085"/>
    </source>
</evidence>
<feature type="domain" description="HAMP" evidence="15">
    <location>
        <begin position="147"/>
        <end position="200"/>
    </location>
</feature>
<dbReference type="Proteomes" id="UP000614047">
    <property type="component" value="Unassembled WGS sequence"/>
</dbReference>
<keyword evidence="10" id="KW-0902">Two-component regulatory system</keyword>
<reference evidence="16" key="1">
    <citation type="submission" date="2020-11" db="EMBL/GenBank/DDBJ databases">
        <title>Sequencing the genomes of 1000 actinobacteria strains.</title>
        <authorList>
            <person name="Klenk H.-P."/>
        </authorList>
    </citation>
    <scope>NUCLEOTIDE SEQUENCE</scope>
    <source>
        <strain evidence="16">DSM 43175</strain>
    </source>
</reference>